<evidence type="ECO:0000256" key="5">
    <source>
        <dbReference type="ARBA" id="ARBA00023002"/>
    </source>
</evidence>
<evidence type="ECO:0000256" key="1">
    <source>
        <dbReference type="ARBA" id="ARBA00001974"/>
    </source>
</evidence>
<dbReference type="Pfam" id="PF01266">
    <property type="entry name" value="DAO"/>
    <property type="match status" value="1"/>
</dbReference>
<gene>
    <name evidence="7" type="ORF">PACLA_8A051548</name>
</gene>
<sequence>MHRNEHEGKLWDCIVIGAGIEGSNAARYSAKLGKDTLCLEQFPLPHSRGSSHGQSRIIRHSHNLHDAHLSRMMPEAFKLWEEIEQLAMTQLFINCGYLEIEDYPYTTLQGILANLQDNGISSEMVNAQQLKEKYHFDVPESMQGLLERTGGVLLASKCLRAVQDQFVKFGGVLHDNEKVLEIIPGDFVQVKTKKGSYRAKKLILTP</sequence>
<dbReference type="Proteomes" id="UP001152795">
    <property type="component" value="Unassembled WGS sequence"/>
</dbReference>
<evidence type="ECO:0000313" key="8">
    <source>
        <dbReference type="Proteomes" id="UP001152795"/>
    </source>
</evidence>
<dbReference type="GO" id="GO:0033514">
    <property type="term" value="P:L-lysine catabolic process to acetyl-CoA via L-pipecolate"/>
    <property type="evidence" value="ECO:0007669"/>
    <property type="project" value="TreeGrafter"/>
</dbReference>
<protein>
    <submittedName>
        <fullName evidence="7">Peroxisomal sarcosine oxidase-like</fullName>
    </submittedName>
</protein>
<name>A0A7D9ITU0_PARCT</name>
<keyword evidence="4" id="KW-0274">FAD</keyword>
<dbReference type="InterPro" id="IPR006076">
    <property type="entry name" value="FAD-dep_OxRdtase"/>
</dbReference>
<reference evidence="7" key="1">
    <citation type="submission" date="2020-04" db="EMBL/GenBank/DDBJ databases">
        <authorList>
            <person name="Alioto T."/>
            <person name="Alioto T."/>
            <person name="Gomez Garrido J."/>
        </authorList>
    </citation>
    <scope>NUCLEOTIDE SEQUENCE</scope>
    <source>
        <strain evidence="7">A484AB</strain>
    </source>
</reference>
<dbReference type="InterPro" id="IPR045170">
    <property type="entry name" value="MTOX"/>
</dbReference>
<comment type="similarity">
    <text evidence="2">Belongs to the MSOX/MTOX family.</text>
</comment>
<dbReference type="PANTHER" id="PTHR10961">
    <property type="entry name" value="PEROXISOMAL SARCOSINE OXIDASE"/>
    <property type="match status" value="1"/>
</dbReference>
<dbReference type="SUPFAM" id="SSF51905">
    <property type="entry name" value="FAD/NAD(P)-binding domain"/>
    <property type="match status" value="1"/>
</dbReference>
<dbReference type="AlphaFoldDB" id="A0A7D9ITU0"/>
<dbReference type="GO" id="GO:0008115">
    <property type="term" value="F:sarcosine oxidase activity"/>
    <property type="evidence" value="ECO:0007669"/>
    <property type="project" value="TreeGrafter"/>
</dbReference>
<evidence type="ECO:0000259" key="6">
    <source>
        <dbReference type="Pfam" id="PF01266"/>
    </source>
</evidence>
<feature type="domain" description="FAD dependent oxidoreductase" evidence="6">
    <location>
        <begin position="12"/>
        <end position="204"/>
    </location>
</feature>
<dbReference type="GO" id="GO:0005777">
    <property type="term" value="C:peroxisome"/>
    <property type="evidence" value="ECO:0007669"/>
    <property type="project" value="TreeGrafter"/>
</dbReference>
<evidence type="ECO:0000313" key="7">
    <source>
        <dbReference type="EMBL" id="CAB4014776.1"/>
    </source>
</evidence>
<dbReference type="GO" id="GO:0050660">
    <property type="term" value="F:flavin adenine dinucleotide binding"/>
    <property type="evidence" value="ECO:0007669"/>
    <property type="project" value="InterPro"/>
</dbReference>
<evidence type="ECO:0000256" key="3">
    <source>
        <dbReference type="ARBA" id="ARBA00022630"/>
    </source>
</evidence>
<dbReference type="Gene3D" id="3.50.50.60">
    <property type="entry name" value="FAD/NAD(P)-binding domain"/>
    <property type="match status" value="2"/>
</dbReference>
<accession>A0A7D9ITU0</accession>
<organism evidence="7 8">
    <name type="scientific">Paramuricea clavata</name>
    <name type="common">Red gorgonian</name>
    <name type="synonym">Violescent sea-whip</name>
    <dbReference type="NCBI Taxonomy" id="317549"/>
    <lineage>
        <taxon>Eukaryota</taxon>
        <taxon>Metazoa</taxon>
        <taxon>Cnidaria</taxon>
        <taxon>Anthozoa</taxon>
        <taxon>Octocorallia</taxon>
        <taxon>Malacalcyonacea</taxon>
        <taxon>Plexauridae</taxon>
        <taxon>Paramuricea</taxon>
    </lineage>
</organism>
<keyword evidence="8" id="KW-1185">Reference proteome</keyword>
<dbReference type="EMBL" id="CACRXK020008441">
    <property type="protein sequence ID" value="CAB4014776.1"/>
    <property type="molecule type" value="Genomic_DNA"/>
</dbReference>
<dbReference type="PANTHER" id="PTHR10961:SF46">
    <property type="entry name" value="PEROXISOMAL SARCOSINE OXIDASE"/>
    <property type="match status" value="1"/>
</dbReference>
<keyword evidence="5" id="KW-0560">Oxidoreductase</keyword>
<dbReference type="GO" id="GO:0050031">
    <property type="term" value="F:L-pipecolate oxidase activity"/>
    <property type="evidence" value="ECO:0007669"/>
    <property type="project" value="TreeGrafter"/>
</dbReference>
<comment type="cofactor">
    <cofactor evidence="1">
        <name>FAD</name>
        <dbReference type="ChEBI" id="CHEBI:57692"/>
    </cofactor>
</comment>
<dbReference type="InterPro" id="IPR036188">
    <property type="entry name" value="FAD/NAD-bd_sf"/>
</dbReference>
<evidence type="ECO:0000256" key="2">
    <source>
        <dbReference type="ARBA" id="ARBA00010989"/>
    </source>
</evidence>
<dbReference type="OrthoDB" id="424974at2759"/>
<comment type="caution">
    <text evidence="7">The sequence shown here is derived from an EMBL/GenBank/DDBJ whole genome shotgun (WGS) entry which is preliminary data.</text>
</comment>
<feature type="non-terminal residue" evidence="7">
    <location>
        <position position="206"/>
    </location>
</feature>
<keyword evidence="3" id="KW-0285">Flavoprotein</keyword>
<proteinExistence type="inferred from homology"/>
<evidence type="ECO:0000256" key="4">
    <source>
        <dbReference type="ARBA" id="ARBA00022827"/>
    </source>
</evidence>